<evidence type="ECO:0000256" key="2">
    <source>
        <dbReference type="SAM" id="SignalP"/>
    </source>
</evidence>
<feature type="signal peptide" evidence="2">
    <location>
        <begin position="1"/>
        <end position="21"/>
    </location>
</feature>
<keyword evidence="1" id="KW-0472">Membrane</keyword>
<reference evidence="3 4" key="1">
    <citation type="submission" date="2024-10" db="EMBL/GenBank/DDBJ databases">
        <title>Updated reference genomes for cyclostephanoid diatoms.</title>
        <authorList>
            <person name="Roberts W.R."/>
            <person name="Alverson A.J."/>
        </authorList>
    </citation>
    <scope>NUCLEOTIDE SEQUENCE [LARGE SCALE GENOMIC DNA]</scope>
    <source>
        <strain evidence="3 4">AJA232-27</strain>
    </source>
</reference>
<feature type="transmembrane region" description="Helical" evidence="1">
    <location>
        <begin position="149"/>
        <end position="168"/>
    </location>
</feature>
<protein>
    <submittedName>
        <fullName evidence="3">Uncharacterized protein</fullName>
    </submittedName>
</protein>
<keyword evidence="4" id="KW-1185">Reference proteome</keyword>
<keyword evidence="1" id="KW-1133">Transmembrane helix</keyword>
<gene>
    <name evidence="3" type="ORF">ACHAWU_005348</name>
</gene>
<feature type="chain" id="PRO_5044809194" evidence="2">
    <location>
        <begin position="22"/>
        <end position="590"/>
    </location>
</feature>
<comment type="caution">
    <text evidence="3">The sequence shown here is derived from an EMBL/GenBank/DDBJ whole genome shotgun (WGS) entry which is preliminary data.</text>
</comment>
<accession>A0ABD3M3S7</accession>
<evidence type="ECO:0000313" key="4">
    <source>
        <dbReference type="Proteomes" id="UP001530293"/>
    </source>
</evidence>
<sequence>MKNRSSKATLSLSIAFGLCFGRSSGGAAFISSSCGCSGSGGDYAMRTTKDASGSSTSIQHRRRWRQDQCLNMIGTKKHPNLSVKDRVMEQYPHQPDNDKPKIKFDLLPDFLQKDPLMVTKQKWRQKSMYSDIYEDAFSSSVPKRQKSEMMIMSAVSVALAISVVYALASSGPAPDMIDTTEFNESGNVVREFLQEGNAERLEIATRNIVKTVLPQSAEDVIAVSIGEGIAGAIGAFATWLLGMVLNMMPMNNDMIKASNFESSKRNVGSSGGGGQMIFRQGANNMDALMSEAVADGDYFLTRAAAQPLLEAVGIPIFFASLASILIATLPYEAVKLTSQKRKRETEEQRLLEMLLEEEESRRRDMNVIDVGSNKISEFIQRLSVRQPTVKVDIVEEIADTKDYMNKLQQQRLVGNVVPGLDYVELFADITKWLEYDVLISNYRGIITMPTGQILTTSEESAIFGLLAAFSSQLYTDVLYLYSDFGNPLKREQTINRSLEGWASIYATKCISTATLFGVYEGVRAPISRVLSQLLSGGVGGCVGSNDFDLCMETYLIDNPASASLQADIRAAVVAALNSLDSFSWLLPFNN</sequence>
<dbReference type="EMBL" id="JALLBG020000236">
    <property type="protein sequence ID" value="KAL3758267.1"/>
    <property type="molecule type" value="Genomic_DNA"/>
</dbReference>
<dbReference type="AlphaFoldDB" id="A0ABD3M3S7"/>
<evidence type="ECO:0000313" key="3">
    <source>
        <dbReference type="EMBL" id="KAL3758267.1"/>
    </source>
</evidence>
<proteinExistence type="predicted"/>
<keyword evidence="1" id="KW-0812">Transmembrane</keyword>
<dbReference type="PROSITE" id="PS51257">
    <property type="entry name" value="PROKAR_LIPOPROTEIN"/>
    <property type="match status" value="1"/>
</dbReference>
<name>A0ABD3M3S7_9STRA</name>
<keyword evidence="2" id="KW-0732">Signal</keyword>
<feature type="transmembrane region" description="Helical" evidence="1">
    <location>
        <begin position="312"/>
        <end position="334"/>
    </location>
</feature>
<feature type="transmembrane region" description="Helical" evidence="1">
    <location>
        <begin position="220"/>
        <end position="241"/>
    </location>
</feature>
<organism evidence="3 4">
    <name type="scientific">Discostella pseudostelligera</name>
    <dbReference type="NCBI Taxonomy" id="259834"/>
    <lineage>
        <taxon>Eukaryota</taxon>
        <taxon>Sar</taxon>
        <taxon>Stramenopiles</taxon>
        <taxon>Ochrophyta</taxon>
        <taxon>Bacillariophyta</taxon>
        <taxon>Coscinodiscophyceae</taxon>
        <taxon>Thalassiosirophycidae</taxon>
        <taxon>Stephanodiscales</taxon>
        <taxon>Stephanodiscaceae</taxon>
        <taxon>Discostella</taxon>
    </lineage>
</organism>
<dbReference type="Proteomes" id="UP001530293">
    <property type="component" value="Unassembled WGS sequence"/>
</dbReference>
<evidence type="ECO:0000256" key="1">
    <source>
        <dbReference type="SAM" id="Phobius"/>
    </source>
</evidence>